<dbReference type="NCBIfam" id="TIGR00350">
    <property type="entry name" value="lytR_cpsA_psr"/>
    <property type="match status" value="1"/>
</dbReference>
<reference evidence="5" key="2">
    <citation type="submission" date="2021-04" db="EMBL/GenBank/DDBJ databases">
        <authorList>
            <person name="Gilroy R."/>
        </authorList>
    </citation>
    <scope>NUCLEOTIDE SEQUENCE</scope>
    <source>
        <strain evidence="5">ChiHejej3B27-3195</strain>
    </source>
</reference>
<gene>
    <name evidence="5" type="ORF">H9871_02145</name>
</gene>
<accession>A0A9D1S023</accession>
<dbReference type="EMBL" id="DXGD01000081">
    <property type="protein sequence ID" value="HIW98924.1"/>
    <property type="molecule type" value="Genomic_DNA"/>
</dbReference>
<proteinExistence type="inferred from homology"/>
<reference evidence="5" key="1">
    <citation type="journal article" date="2021" name="PeerJ">
        <title>Extensive microbial diversity within the chicken gut microbiome revealed by metagenomics and culture.</title>
        <authorList>
            <person name="Gilroy R."/>
            <person name="Ravi A."/>
            <person name="Getino M."/>
            <person name="Pursley I."/>
            <person name="Horton D.L."/>
            <person name="Alikhan N.F."/>
            <person name="Baker D."/>
            <person name="Gharbi K."/>
            <person name="Hall N."/>
            <person name="Watson M."/>
            <person name="Adriaenssens E.M."/>
            <person name="Foster-Nyarko E."/>
            <person name="Jarju S."/>
            <person name="Secka A."/>
            <person name="Antonio M."/>
            <person name="Oren A."/>
            <person name="Chaudhuri R.R."/>
            <person name="La Ragione R."/>
            <person name="Hildebrand F."/>
            <person name="Pallen M.J."/>
        </authorList>
    </citation>
    <scope>NUCLEOTIDE SEQUENCE</scope>
    <source>
        <strain evidence="5">ChiHejej3B27-3195</strain>
    </source>
</reference>
<dbReference type="AlphaFoldDB" id="A0A9D1S023"/>
<feature type="domain" description="Cell envelope-related transcriptional attenuator" evidence="4">
    <location>
        <begin position="195"/>
        <end position="371"/>
    </location>
</feature>
<keyword evidence="3" id="KW-1133">Transmembrane helix</keyword>
<evidence type="ECO:0000313" key="6">
    <source>
        <dbReference type="Proteomes" id="UP000824151"/>
    </source>
</evidence>
<dbReference type="InterPro" id="IPR004474">
    <property type="entry name" value="LytR_CpsA_psr"/>
</dbReference>
<organism evidence="5 6">
    <name type="scientific">Candidatus Nesterenkonia stercoripullorum</name>
    <dbReference type="NCBI Taxonomy" id="2838701"/>
    <lineage>
        <taxon>Bacteria</taxon>
        <taxon>Bacillati</taxon>
        <taxon>Actinomycetota</taxon>
        <taxon>Actinomycetes</taxon>
        <taxon>Micrococcales</taxon>
        <taxon>Micrococcaceae</taxon>
        <taxon>Nesterenkonia</taxon>
    </lineage>
</organism>
<dbReference type="InterPro" id="IPR050922">
    <property type="entry name" value="LytR/CpsA/Psr_CW_biosynth"/>
</dbReference>
<dbReference type="PANTHER" id="PTHR33392">
    <property type="entry name" value="POLYISOPRENYL-TEICHOIC ACID--PEPTIDOGLYCAN TEICHOIC ACID TRANSFERASE TAGU"/>
    <property type="match status" value="1"/>
</dbReference>
<keyword evidence="3" id="KW-0812">Transmembrane</keyword>
<dbReference type="Gene3D" id="3.40.630.190">
    <property type="entry name" value="LCP protein"/>
    <property type="match status" value="1"/>
</dbReference>
<evidence type="ECO:0000313" key="5">
    <source>
        <dbReference type="EMBL" id="HIW98924.1"/>
    </source>
</evidence>
<comment type="caution">
    <text evidence="5">The sequence shown here is derived from an EMBL/GenBank/DDBJ whole genome shotgun (WGS) entry which is preliminary data.</text>
</comment>
<feature type="transmembrane region" description="Helical" evidence="3">
    <location>
        <begin position="32"/>
        <end position="51"/>
    </location>
</feature>
<keyword evidence="3" id="KW-0472">Membrane</keyword>
<dbReference type="Pfam" id="PF03816">
    <property type="entry name" value="LytR_cpsA_psr"/>
    <property type="match status" value="1"/>
</dbReference>
<name>A0A9D1S023_9MICC</name>
<feature type="transmembrane region" description="Helical" evidence="3">
    <location>
        <begin position="58"/>
        <end position="80"/>
    </location>
</feature>
<feature type="transmembrane region" description="Helical" evidence="3">
    <location>
        <begin position="131"/>
        <end position="150"/>
    </location>
</feature>
<evidence type="ECO:0000256" key="1">
    <source>
        <dbReference type="ARBA" id="ARBA00006068"/>
    </source>
</evidence>
<evidence type="ECO:0000259" key="4">
    <source>
        <dbReference type="Pfam" id="PF03816"/>
    </source>
</evidence>
<comment type="similarity">
    <text evidence="1">Belongs to the LytR/CpsA/Psr (LCP) family.</text>
</comment>
<protein>
    <submittedName>
        <fullName evidence="5">LCP family protein</fullName>
    </submittedName>
</protein>
<dbReference type="PANTHER" id="PTHR33392:SF6">
    <property type="entry name" value="POLYISOPRENYL-TEICHOIC ACID--PEPTIDOGLYCAN TEICHOIC ACID TRANSFERASE TAGU"/>
    <property type="match status" value="1"/>
</dbReference>
<evidence type="ECO:0000256" key="2">
    <source>
        <dbReference type="SAM" id="MobiDB-lite"/>
    </source>
</evidence>
<dbReference type="Proteomes" id="UP000824151">
    <property type="component" value="Unassembled WGS sequence"/>
</dbReference>
<feature type="transmembrane region" description="Helical" evidence="3">
    <location>
        <begin position="92"/>
        <end position="111"/>
    </location>
</feature>
<sequence>MDSTITYHRIATEPDVVRDPGRGTAVERTRRAVLLLLLTLFVPGAAQLTAGSRRIGRIALAVTVGCWFTALLALIMFFTMRGVLLTLLTQAFVMWLVGVVLAVLAIGWLILWLDTFRLIRFSLLAPGARPIIAIALVVLMLLTSGVLGYGSHVVNQGRGALGGLFGSGPSIPAVDGRYNFLLMGADAGEGREGLRPDSIHVASVNENTGESIIISIPRNFQNAQFSEDSPLWDVYPEGYNCGNECIINFLYTDVTNDHADLYPDADDPGAEAMMDAVSGTLDLEVSGYVMVDMDGFAEIIDAMGGVTVESGGWVPYRGDTGGGDWGDAWWGPGEYTFDGEDALSYARSRKFSSDYNRIQRQQCIQQAMLSQFSPQTVLTKFGDLMEAGGNIAETNLPQSQLGSFIDLAADAQEHDPQRLVLGAPDFGDGGELFSTYPDFDQIHQRVDELIEEESASASAVSPGLAPFGLFAPTSTGVSSGTAGPIAADAAEEDEPPIEETTPPTKPDGSELTAEYLSHAQEAGQTEVLEEAASTNYLCDPVQ</sequence>
<evidence type="ECO:0000256" key="3">
    <source>
        <dbReference type="SAM" id="Phobius"/>
    </source>
</evidence>
<feature type="region of interest" description="Disordered" evidence="2">
    <location>
        <begin position="476"/>
        <end position="510"/>
    </location>
</feature>